<keyword evidence="4" id="KW-1185">Reference proteome</keyword>
<organism evidence="3 4">
    <name type="scientific">Lacticaseibacillus jixianensis</name>
    <dbReference type="NCBI Taxonomy" id="2486012"/>
    <lineage>
        <taxon>Bacteria</taxon>
        <taxon>Bacillati</taxon>
        <taxon>Bacillota</taxon>
        <taxon>Bacilli</taxon>
        <taxon>Lactobacillales</taxon>
        <taxon>Lactobacillaceae</taxon>
        <taxon>Lacticaseibacillus</taxon>
    </lineage>
</organism>
<dbReference type="NCBIfam" id="TIGR00199">
    <property type="entry name" value="PncC_domain"/>
    <property type="match status" value="1"/>
</dbReference>
<dbReference type="SUPFAM" id="SSF53218">
    <property type="entry name" value="Molybdenum cofactor biosynthesis proteins"/>
    <property type="match status" value="1"/>
</dbReference>
<evidence type="ECO:0000313" key="4">
    <source>
        <dbReference type="Proteomes" id="UP001597249"/>
    </source>
</evidence>
<dbReference type="NCBIfam" id="TIGR00200">
    <property type="entry name" value="cinA_nterm"/>
    <property type="match status" value="1"/>
</dbReference>
<dbReference type="Gene3D" id="3.30.70.2860">
    <property type="match status" value="1"/>
</dbReference>
<proteinExistence type="inferred from homology"/>
<comment type="caution">
    <text evidence="3">The sequence shown here is derived from an EMBL/GenBank/DDBJ whole genome shotgun (WGS) entry which is preliminary data.</text>
</comment>
<dbReference type="EMBL" id="JBHTMO010000002">
    <property type="protein sequence ID" value="MFD1392255.1"/>
    <property type="molecule type" value="Genomic_DNA"/>
</dbReference>
<dbReference type="InterPro" id="IPR008136">
    <property type="entry name" value="CinA_C"/>
</dbReference>
<dbReference type="Gene3D" id="3.40.980.10">
    <property type="entry name" value="MoaB/Mog-like domain"/>
    <property type="match status" value="1"/>
</dbReference>
<reference evidence="4" key="1">
    <citation type="journal article" date="2019" name="Int. J. Syst. Evol. Microbiol.">
        <title>The Global Catalogue of Microorganisms (GCM) 10K type strain sequencing project: providing services to taxonomists for standard genome sequencing and annotation.</title>
        <authorList>
            <consortium name="The Broad Institute Genomics Platform"/>
            <consortium name="The Broad Institute Genome Sequencing Center for Infectious Disease"/>
            <person name="Wu L."/>
            <person name="Ma J."/>
        </authorList>
    </citation>
    <scope>NUCLEOTIDE SEQUENCE [LARGE SCALE GENOMIC DNA]</scope>
    <source>
        <strain evidence="4">CCM 8911</strain>
    </source>
</reference>
<dbReference type="Proteomes" id="UP001597249">
    <property type="component" value="Unassembled WGS sequence"/>
</dbReference>
<feature type="domain" description="MoaB/Mog" evidence="2">
    <location>
        <begin position="4"/>
        <end position="170"/>
    </location>
</feature>
<dbReference type="SUPFAM" id="SSF142433">
    <property type="entry name" value="CinA-like"/>
    <property type="match status" value="1"/>
</dbReference>
<dbReference type="PANTHER" id="PTHR13939:SF0">
    <property type="entry name" value="NMN AMIDOHYDROLASE-LIKE PROTEIN YFAY"/>
    <property type="match status" value="1"/>
</dbReference>
<dbReference type="PIRSF" id="PIRSF006728">
    <property type="entry name" value="CinA"/>
    <property type="match status" value="1"/>
</dbReference>
<dbReference type="Gene3D" id="3.90.950.20">
    <property type="entry name" value="CinA-like"/>
    <property type="match status" value="1"/>
</dbReference>
<dbReference type="InterPro" id="IPR050101">
    <property type="entry name" value="CinA"/>
</dbReference>
<evidence type="ECO:0000259" key="2">
    <source>
        <dbReference type="SMART" id="SM00852"/>
    </source>
</evidence>
<dbReference type="NCBIfam" id="NF001813">
    <property type="entry name" value="PRK00549.1"/>
    <property type="match status" value="1"/>
</dbReference>
<dbReference type="Pfam" id="PF00994">
    <property type="entry name" value="MoCF_biosynth"/>
    <property type="match status" value="1"/>
</dbReference>
<sequence>MKAELIAVGTEMLLGQITNTNGAFLARQLSDLGIDSLNQQVVGDNQARLDAAIALAESRADLIFVLGGLGPTPDDLSKQTLAAHLGRALTEDAPAMAKLQAYAAQQHHPMTANNRLQAMYPAGAKVLPNAVGLAVGALLTVGSKTYVLLPGPPREFEPMVLDALVPALLAQLGRGQVMVSRVLRFFGIGESQLVDELKDLIEAQTNPTLATYIKPYEVTLRLTAKAATPAEANALLDPLEANVQQRLGAYFYGYGDDNSLAKAVVAALASRRLQVTAAESLTAGSFQAALAAVPGVSEWFKGGFVTYANATKASFLGLDLGKVNAAGAVSEYTASQMAQGARAKAGADVAISFTGVAGPGPNEGVAAGTVWIGLATREGVSASLYHFPGNRQAVRGRAVKAGLFALLRLLQGRSAHTTFNA</sequence>
<dbReference type="HAMAP" id="MF_00226_B">
    <property type="entry name" value="CinA_B"/>
    <property type="match status" value="1"/>
</dbReference>
<dbReference type="InterPro" id="IPR008135">
    <property type="entry name" value="Competence-induced_CinA"/>
</dbReference>
<dbReference type="InterPro" id="IPR036653">
    <property type="entry name" value="CinA-like_C"/>
</dbReference>
<evidence type="ECO:0000256" key="1">
    <source>
        <dbReference type="HAMAP-Rule" id="MF_00226"/>
    </source>
</evidence>
<dbReference type="Pfam" id="PF02464">
    <property type="entry name" value="CinA"/>
    <property type="match status" value="1"/>
</dbReference>
<name>A0ABW4B5F8_9LACO</name>
<dbReference type="InterPro" id="IPR036425">
    <property type="entry name" value="MoaB/Mog-like_dom_sf"/>
</dbReference>
<protein>
    <recommendedName>
        <fullName evidence="1">Putative competence-damage inducible protein</fullName>
    </recommendedName>
</protein>
<dbReference type="PANTHER" id="PTHR13939">
    <property type="entry name" value="NICOTINAMIDE-NUCLEOTIDE AMIDOHYDROLASE PNCC"/>
    <property type="match status" value="1"/>
</dbReference>
<gene>
    <name evidence="1" type="primary">cinA</name>
    <name evidence="3" type="ORF">ACFQ3L_01445</name>
</gene>
<evidence type="ECO:0000313" key="3">
    <source>
        <dbReference type="EMBL" id="MFD1392255.1"/>
    </source>
</evidence>
<comment type="similarity">
    <text evidence="1">Belongs to the CinA family.</text>
</comment>
<dbReference type="InterPro" id="IPR041424">
    <property type="entry name" value="CinA_KH"/>
</dbReference>
<dbReference type="Pfam" id="PF18146">
    <property type="entry name" value="CinA_KH"/>
    <property type="match status" value="1"/>
</dbReference>
<dbReference type="SMART" id="SM00852">
    <property type="entry name" value="MoCF_biosynth"/>
    <property type="match status" value="1"/>
</dbReference>
<accession>A0ABW4B5F8</accession>
<dbReference type="RefSeq" id="WP_125584814.1">
    <property type="nucleotide sequence ID" value="NZ_JBHTMO010000002.1"/>
</dbReference>
<dbReference type="InterPro" id="IPR001453">
    <property type="entry name" value="MoaB/Mog_dom"/>
</dbReference>
<dbReference type="CDD" id="cd00885">
    <property type="entry name" value="cinA"/>
    <property type="match status" value="1"/>
</dbReference>